<dbReference type="Proteomes" id="UP000542720">
    <property type="component" value="Unassembled WGS sequence"/>
</dbReference>
<evidence type="ECO:0000256" key="2">
    <source>
        <dbReference type="ARBA" id="ARBA00022771"/>
    </source>
</evidence>
<keyword evidence="2" id="KW-0863">Zinc-finger</keyword>
<protein>
    <submittedName>
        <fullName evidence="7">TraR/DksA C4-type zinc finger protein</fullName>
    </submittedName>
</protein>
<dbReference type="InterPro" id="IPR000962">
    <property type="entry name" value="Znf_DskA_TraR"/>
</dbReference>
<dbReference type="EMBL" id="JACJUD010000003">
    <property type="protein sequence ID" value="MBB2495386.1"/>
    <property type="molecule type" value="Genomic_DNA"/>
</dbReference>
<evidence type="ECO:0000256" key="3">
    <source>
        <dbReference type="ARBA" id="ARBA00022833"/>
    </source>
</evidence>
<proteinExistence type="predicted"/>
<dbReference type="RefSeq" id="WP_183088936.1">
    <property type="nucleotide sequence ID" value="NZ_JACJUD010000003.1"/>
</dbReference>
<accession>A0A7W4LLI5</accession>
<comment type="caution">
    <text evidence="7">The sequence shown here is derived from an EMBL/GenBank/DDBJ whole genome shotgun (WGS) entry which is preliminary data.</text>
</comment>
<dbReference type="GO" id="GO:0008270">
    <property type="term" value="F:zinc ion binding"/>
    <property type="evidence" value="ECO:0007669"/>
    <property type="project" value="UniProtKB-KW"/>
</dbReference>
<dbReference type="Pfam" id="PF01258">
    <property type="entry name" value="zf-dskA_traR"/>
    <property type="match status" value="1"/>
</dbReference>
<evidence type="ECO:0000256" key="1">
    <source>
        <dbReference type="ARBA" id="ARBA00022723"/>
    </source>
</evidence>
<dbReference type="PANTHER" id="PTHR33823">
    <property type="entry name" value="RNA POLYMERASE-BINDING TRANSCRIPTION FACTOR DKSA-RELATED"/>
    <property type="match status" value="1"/>
</dbReference>
<keyword evidence="1" id="KW-0479">Metal-binding</keyword>
<evidence type="ECO:0000259" key="6">
    <source>
        <dbReference type="Pfam" id="PF21173"/>
    </source>
</evidence>
<evidence type="ECO:0000313" key="7">
    <source>
        <dbReference type="EMBL" id="MBB2495386.1"/>
    </source>
</evidence>
<feature type="zinc finger region" description="dksA C4-type" evidence="4">
    <location>
        <begin position="78"/>
        <end position="102"/>
    </location>
</feature>
<organism evidence="7 8">
    <name type="scientific">Aquipseudomonas ullengensis</name>
    <dbReference type="NCBI Taxonomy" id="2759166"/>
    <lineage>
        <taxon>Bacteria</taxon>
        <taxon>Pseudomonadati</taxon>
        <taxon>Pseudomonadota</taxon>
        <taxon>Gammaproteobacteria</taxon>
        <taxon>Pseudomonadales</taxon>
        <taxon>Pseudomonadaceae</taxon>
        <taxon>Aquipseudomonas</taxon>
    </lineage>
</organism>
<dbReference type="Pfam" id="PF21173">
    <property type="entry name" value="DksA-like_N"/>
    <property type="match status" value="1"/>
</dbReference>
<feature type="domain" description="DnaK suppressor protein-like N-terminal" evidence="6">
    <location>
        <begin position="15"/>
        <end position="63"/>
    </location>
</feature>
<dbReference type="Gene3D" id="1.20.120.910">
    <property type="entry name" value="DksA, coiled-coil domain"/>
    <property type="match status" value="1"/>
</dbReference>
<feature type="domain" description="Zinc finger DksA/TraR C4-type" evidence="5">
    <location>
        <begin position="73"/>
        <end position="105"/>
    </location>
</feature>
<gene>
    <name evidence="7" type="ORF">H3H51_10180</name>
</gene>
<name>A0A7W4LLI5_9GAMM</name>
<evidence type="ECO:0000313" key="8">
    <source>
        <dbReference type="Proteomes" id="UP000542720"/>
    </source>
</evidence>
<dbReference type="PROSITE" id="PS51128">
    <property type="entry name" value="ZF_DKSA_2"/>
    <property type="match status" value="1"/>
</dbReference>
<dbReference type="AlphaFoldDB" id="A0A7W4LLI5"/>
<evidence type="ECO:0000256" key="4">
    <source>
        <dbReference type="PROSITE-ProRule" id="PRU00510"/>
    </source>
</evidence>
<keyword evidence="3" id="KW-0862">Zinc</keyword>
<dbReference type="InterPro" id="IPR048487">
    <property type="entry name" value="DksA-like_N"/>
</dbReference>
<reference evidence="7 8" key="1">
    <citation type="submission" date="2020-08" db="EMBL/GenBank/DDBJ databases">
        <authorList>
            <person name="Kim C.M."/>
        </authorList>
    </citation>
    <scope>NUCLEOTIDE SEQUENCE [LARGE SCALE GENOMIC DNA]</scope>
    <source>
        <strain evidence="7 8">UL070</strain>
    </source>
</reference>
<dbReference type="PANTHER" id="PTHR33823:SF4">
    <property type="entry name" value="GENERAL STRESS PROTEIN 16O"/>
    <property type="match status" value="1"/>
</dbReference>
<evidence type="ECO:0000259" key="5">
    <source>
        <dbReference type="Pfam" id="PF01258"/>
    </source>
</evidence>
<dbReference type="SUPFAM" id="SSF57716">
    <property type="entry name" value="Glucocorticoid receptor-like (DNA-binding domain)"/>
    <property type="match status" value="1"/>
</dbReference>
<sequence>MSTFDPRAALDQLFAEYSQRARSIRRDLGQPHQADFAEQAQERQNDEVLEALLAEAEAGLRQVGLARLRLDEGGYGDCQRCGEPINQARLAVLPAAEFCLACADKSAS</sequence>
<keyword evidence="8" id="KW-1185">Reference proteome</keyword>